<proteinExistence type="predicted"/>
<protein>
    <recommendedName>
        <fullName evidence="5">Late embryogenesis abundant protein LEA-2 subgroup domain-containing protein</fullName>
    </recommendedName>
</protein>
<dbReference type="RefSeq" id="WP_043801128.1">
    <property type="nucleotide sequence ID" value="NZ_AVCH01000063.1"/>
</dbReference>
<evidence type="ECO:0008006" key="5">
    <source>
        <dbReference type="Google" id="ProtNLM"/>
    </source>
</evidence>
<evidence type="ECO:0000313" key="3">
    <source>
        <dbReference type="EMBL" id="KFN51594.1"/>
    </source>
</evidence>
<evidence type="ECO:0000256" key="1">
    <source>
        <dbReference type="SAM" id="MobiDB-lite"/>
    </source>
</evidence>
<name>A0A091BLB0_9GAMM</name>
<dbReference type="OrthoDB" id="5954188at2"/>
<dbReference type="EMBL" id="AVCH01000063">
    <property type="protein sequence ID" value="KFN51594.1"/>
    <property type="molecule type" value="Genomic_DNA"/>
</dbReference>
<feature type="region of interest" description="Disordered" evidence="1">
    <location>
        <begin position="127"/>
        <end position="154"/>
    </location>
</feature>
<sequence>MRKLPVFLVLLMATLLAACAGGPPKRVYPPQASLQELRVQDDGRWLARIRIQNFSTVPMRFSRLQATLTVGGAEATRFDFDPGLSVGPGSTEIIEQAFAPAAGPKAAVDAALASRRSVRYALEGRLASSDPGTDDPFEFQSALDPVPGLEGVLR</sequence>
<dbReference type="PROSITE" id="PS51257">
    <property type="entry name" value="PROKAR_LIPOPROTEIN"/>
    <property type="match status" value="1"/>
</dbReference>
<dbReference type="SUPFAM" id="SSF117070">
    <property type="entry name" value="LEA14-like"/>
    <property type="match status" value="1"/>
</dbReference>
<dbReference type="STRING" id="1384054.N790_04675"/>
<dbReference type="eggNOG" id="ENOG5030R85">
    <property type="taxonomic scope" value="Bacteria"/>
</dbReference>
<comment type="caution">
    <text evidence="3">The sequence shown here is derived from an EMBL/GenBank/DDBJ whole genome shotgun (WGS) entry which is preliminary data.</text>
</comment>
<evidence type="ECO:0000313" key="4">
    <source>
        <dbReference type="Proteomes" id="UP000029392"/>
    </source>
</evidence>
<dbReference type="PATRIC" id="fig|1384054.3.peg.785"/>
<dbReference type="AlphaFoldDB" id="A0A091BLB0"/>
<gene>
    <name evidence="3" type="ORF">N790_04675</name>
</gene>
<dbReference type="Proteomes" id="UP000029392">
    <property type="component" value="Unassembled WGS sequence"/>
</dbReference>
<organism evidence="3 4">
    <name type="scientific">Arenimonas malthae CC-JY-1</name>
    <dbReference type="NCBI Taxonomy" id="1384054"/>
    <lineage>
        <taxon>Bacteria</taxon>
        <taxon>Pseudomonadati</taxon>
        <taxon>Pseudomonadota</taxon>
        <taxon>Gammaproteobacteria</taxon>
        <taxon>Lysobacterales</taxon>
        <taxon>Lysobacteraceae</taxon>
        <taxon>Arenimonas</taxon>
    </lineage>
</organism>
<accession>A0A091BLB0</accession>
<evidence type="ECO:0000256" key="2">
    <source>
        <dbReference type="SAM" id="SignalP"/>
    </source>
</evidence>
<keyword evidence="2" id="KW-0732">Signal</keyword>
<reference evidence="3 4" key="1">
    <citation type="submission" date="2013-09" db="EMBL/GenBank/DDBJ databases">
        <title>Genome sequencing of Arenimonas malthae.</title>
        <authorList>
            <person name="Chen F."/>
            <person name="Wang G."/>
        </authorList>
    </citation>
    <scope>NUCLEOTIDE SEQUENCE [LARGE SCALE GENOMIC DNA]</scope>
    <source>
        <strain evidence="3 4">CC-JY-1</strain>
    </source>
</reference>
<feature type="signal peptide" evidence="2">
    <location>
        <begin position="1"/>
        <end position="20"/>
    </location>
</feature>
<feature type="chain" id="PRO_5001871356" description="Late embryogenesis abundant protein LEA-2 subgroup domain-containing protein" evidence="2">
    <location>
        <begin position="21"/>
        <end position="154"/>
    </location>
</feature>
<keyword evidence="4" id="KW-1185">Reference proteome</keyword>